<dbReference type="GeneID" id="107416750"/>
<keyword evidence="2" id="KW-1185">Reference proteome</keyword>
<dbReference type="InterPro" id="IPR015915">
    <property type="entry name" value="Kelch-typ_b-propeller"/>
</dbReference>
<reference evidence="3" key="1">
    <citation type="submission" date="2025-08" db="UniProtKB">
        <authorList>
            <consortium name="RefSeq"/>
        </authorList>
    </citation>
    <scope>IDENTIFICATION</scope>
    <source>
        <tissue evidence="3">Seedling</tissue>
    </source>
</reference>
<dbReference type="InterPro" id="IPR057499">
    <property type="entry name" value="Kelch_FKB95"/>
</dbReference>
<dbReference type="RefSeq" id="XP_015880764.1">
    <property type="nucleotide sequence ID" value="XM_016025278.1"/>
</dbReference>
<sequence>MGSLSPPRPRPNQQSSPPSGFQIFMSFCAKQPPSSSNDMSSNWITRYDPSNNAWERLTSIPGLLHNHVLKDFSMVSIADSVFVVGGRLYRKVFGSGQDTDDDDTGEVRSTVLRYDVRNDSWSRCAPMRVARFDFACTVYDDKIYVAGGKTTVDCTGGLSSAEVYDPALDQWKAMPSLTTGRHKCVGVTWQGKIYVVGGFAGRSGESWSILEQCSAEVYDCESAKWDLVMGMWQLDIPPNQIVAVDDRLFSCGDCLNAWKGHIESYDGKLRIWNVVDGSHRRTLSCTIDTLDDATGANWYQMQRVYLTMAAVGTHLYVLAGYRKADGGEDISSLVSVVHVFDTSVDGNGFGWKSFEPTEEHVEMELCSHCCVVRH</sequence>
<accession>A0A6P3ZP14</accession>
<feature type="domain" description="FKB95-like N-terminal Kelch" evidence="1">
    <location>
        <begin position="104"/>
        <end position="280"/>
    </location>
</feature>
<dbReference type="PANTHER" id="PTHR47365">
    <property type="entry name" value="PLANT PROTEIN, PUTATIVE-RELATED"/>
    <property type="match status" value="1"/>
</dbReference>
<dbReference type="Proteomes" id="UP001652623">
    <property type="component" value="Chromosome 4"/>
</dbReference>
<evidence type="ECO:0000259" key="1">
    <source>
        <dbReference type="Pfam" id="PF25210"/>
    </source>
</evidence>
<dbReference type="Pfam" id="PF25210">
    <property type="entry name" value="Kelch_FKB95"/>
    <property type="match status" value="1"/>
</dbReference>
<evidence type="ECO:0000313" key="2">
    <source>
        <dbReference type="Proteomes" id="UP001652623"/>
    </source>
</evidence>
<evidence type="ECO:0000313" key="3">
    <source>
        <dbReference type="RefSeq" id="XP_015880764.1"/>
    </source>
</evidence>
<proteinExistence type="predicted"/>
<dbReference type="InterPro" id="IPR006652">
    <property type="entry name" value="Kelch_1"/>
</dbReference>
<dbReference type="PANTHER" id="PTHR47365:SF2">
    <property type="entry name" value="KELCH-LIKE PROTEIN 23"/>
    <property type="match status" value="1"/>
</dbReference>
<dbReference type="Gene3D" id="2.120.10.80">
    <property type="entry name" value="Kelch-type beta propeller"/>
    <property type="match status" value="1"/>
</dbReference>
<dbReference type="SUPFAM" id="SSF117281">
    <property type="entry name" value="Kelch motif"/>
    <property type="match status" value="1"/>
</dbReference>
<dbReference type="InParanoid" id="A0A6P3ZP14"/>
<organism evidence="2 3">
    <name type="scientific">Ziziphus jujuba</name>
    <name type="common">Chinese jujube</name>
    <name type="synonym">Ziziphus sativa</name>
    <dbReference type="NCBI Taxonomy" id="326968"/>
    <lineage>
        <taxon>Eukaryota</taxon>
        <taxon>Viridiplantae</taxon>
        <taxon>Streptophyta</taxon>
        <taxon>Embryophyta</taxon>
        <taxon>Tracheophyta</taxon>
        <taxon>Spermatophyta</taxon>
        <taxon>Magnoliopsida</taxon>
        <taxon>eudicotyledons</taxon>
        <taxon>Gunneridae</taxon>
        <taxon>Pentapetalae</taxon>
        <taxon>rosids</taxon>
        <taxon>fabids</taxon>
        <taxon>Rosales</taxon>
        <taxon>Rhamnaceae</taxon>
        <taxon>Paliureae</taxon>
        <taxon>Ziziphus</taxon>
    </lineage>
</organism>
<dbReference type="KEGG" id="zju:107416750"/>
<protein>
    <submittedName>
        <fullName evidence="3">Uncharacterized protein LOC107416750</fullName>
    </submittedName>
</protein>
<dbReference type="AlphaFoldDB" id="A0A6P3ZP14"/>
<name>A0A6P3ZP14_ZIZJJ</name>
<gene>
    <name evidence="3" type="primary">LOC107416750</name>
</gene>
<dbReference type="SMART" id="SM00612">
    <property type="entry name" value="Kelch"/>
    <property type="match status" value="2"/>
</dbReference>